<comment type="caution">
    <text evidence="1">The sequence shown here is derived from an EMBL/GenBank/DDBJ whole genome shotgun (WGS) entry which is preliminary data.</text>
</comment>
<dbReference type="RefSeq" id="WP_402076319.1">
    <property type="nucleotide sequence ID" value="NZ_JBIVGG010000022.1"/>
</dbReference>
<accession>A0ABW8FUH0</accession>
<evidence type="ECO:0000313" key="1">
    <source>
        <dbReference type="EMBL" id="MFJ4084965.1"/>
    </source>
</evidence>
<sequence length="148" mass="16246">MARKMSATERAARDVVNKYVRDGLMERGQANRAIRDGLHIAETTVRREYVENGWGSALYYGQKVAAARAEFDAARPGSVAQRVKGTRLLAAEIFAAVFAVVEAEEGPREGNVQLPPDQAEEVMATVRDTAREMREEAANPRARLTTAA</sequence>
<reference evidence="1 2" key="1">
    <citation type="submission" date="2024-10" db="EMBL/GenBank/DDBJ databases">
        <title>The Natural Products Discovery Center: Release of the First 8490 Sequenced Strains for Exploring Actinobacteria Biosynthetic Diversity.</title>
        <authorList>
            <person name="Kalkreuter E."/>
            <person name="Kautsar S.A."/>
            <person name="Yang D."/>
            <person name="Bader C.D."/>
            <person name="Teijaro C.N."/>
            <person name="Fluegel L."/>
            <person name="Davis C.M."/>
            <person name="Simpson J.R."/>
            <person name="Lauterbach L."/>
            <person name="Steele A.D."/>
            <person name="Gui C."/>
            <person name="Meng S."/>
            <person name="Li G."/>
            <person name="Viehrig K."/>
            <person name="Ye F."/>
            <person name="Su P."/>
            <person name="Kiefer A.F."/>
            <person name="Nichols A."/>
            <person name="Cepeda A.J."/>
            <person name="Yan W."/>
            <person name="Fan B."/>
            <person name="Jiang Y."/>
            <person name="Adhikari A."/>
            <person name="Zheng C.-J."/>
            <person name="Schuster L."/>
            <person name="Cowan T.M."/>
            <person name="Smanski M.J."/>
            <person name="Chevrette M.G."/>
            <person name="De Carvalho L.P.S."/>
            <person name="Shen B."/>
        </authorList>
    </citation>
    <scope>NUCLEOTIDE SEQUENCE [LARGE SCALE GENOMIC DNA]</scope>
    <source>
        <strain evidence="1 2">NPDC089932</strain>
    </source>
</reference>
<keyword evidence="2" id="KW-1185">Reference proteome</keyword>
<name>A0ABW8FUH0_9ACTN</name>
<proteinExistence type="predicted"/>
<evidence type="ECO:0000313" key="2">
    <source>
        <dbReference type="Proteomes" id="UP001617511"/>
    </source>
</evidence>
<protein>
    <submittedName>
        <fullName evidence="1">Uncharacterized protein</fullName>
    </submittedName>
</protein>
<gene>
    <name evidence="1" type="ORF">ACIP2Z_39230</name>
</gene>
<dbReference type="Proteomes" id="UP001617511">
    <property type="component" value="Unassembled WGS sequence"/>
</dbReference>
<organism evidence="1 2">
    <name type="scientific">Streptomyces iakyrus</name>
    <dbReference type="NCBI Taxonomy" id="68219"/>
    <lineage>
        <taxon>Bacteria</taxon>
        <taxon>Bacillati</taxon>
        <taxon>Actinomycetota</taxon>
        <taxon>Actinomycetes</taxon>
        <taxon>Kitasatosporales</taxon>
        <taxon>Streptomycetaceae</taxon>
        <taxon>Streptomyces</taxon>
    </lineage>
</organism>
<dbReference type="EMBL" id="JBIVGG010000022">
    <property type="protein sequence ID" value="MFJ4084965.1"/>
    <property type="molecule type" value="Genomic_DNA"/>
</dbReference>